<evidence type="ECO:0000313" key="1">
    <source>
        <dbReference type="EMBL" id="GGC26148.1"/>
    </source>
</evidence>
<dbReference type="Proteomes" id="UP000602004">
    <property type="component" value="Unassembled WGS sequence"/>
</dbReference>
<accession>A0ABQ1LMR2</accession>
<dbReference type="RefSeq" id="WP_115783085.1">
    <property type="nucleotide sequence ID" value="NZ_BMHL01000002.1"/>
</dbReference>
<reference evidence="2" key="1">
    <citation type="journal article" date="2019" name="Int. J. Syst. Evol. Microbiol.">
        <title>The Global Catalogue of Microorganisms (GCM) 10K type strain sequencing project: providing services to taxonomists for standard genome sequencing and annotation.</title>
        <authorList>
            <consortium name="The Broad Institute Genomics Platform"/>
            <consortium name="The Broad Institute Genome Sequencing Center for Infectious Disease"/>
            <person name="Wu L."/>
            <person name="Ma J."/>
        </authorList>
    </citation>
    <scope>NUCLEOTIDE SEQUENCE [LARGE SCALE GENOMIC DNA]</scope>
    <source>
        <strain evidence="2">CGMCC 1.15103</strain>
    </source>
</reference>
<gene>
    <name evidence="1" type="ORF">GCM10011400_10700</name>
</gene>
<comment type="caution">
    <text evidence="1">The sequence shown here is derived from an EMBL/GenBank/DDBJ whole genome shotgun (WGS) entry which is preliminary data.</text>
</comment>
<proteinExistence type="predicted"/>
<organism evidence="1 2">
    <name type="scientific">Paraburkholderia caffeinilytica</name>
    <dbReference type="NCBI Taxonomy" id="1761016"/>
    <lineage>
        <taxon>Bacteria</taxon>
        <taxon>Pseudomonadati</taxon>
        <taxon>Pseudomonadota</taxon>
        <taxon>Betaproteobacteria</taxon>
        <taxon>Burkholderiales</taxon>
        <taxon>Burkholderiaceae</taxon>
        <taxon>Paraburkholderia</taxon>
    </lineage>
</organism>
<name>A0ABQ1LMR2_9BURK</name>
<evidence type="ECO:0000313" key="2">
    <source>
        <dbReference type="Proteomes" id="UP000602004"/>
    </source>
</evidence>
<sequence>MTAPMVQTRRSFGILIADYIHSEKLFERYFAAPEFQVLHSRLCAPGEVDPVVCAVYGEDGIRCGNLGGTPVELLPKTRADPIVQGADVILSRLTEISLVMDRIGPLEVPLVDSNLVYAHYVVAVGYACRGRVFKVGVVGGVGLAATVDSRKALHRVSAWRRGSRSHSCTMMT</sequence>
<dbReference type="EMBL" id="BMHL01000002">
    <property type="protein sequence ID" value="GGC26148.1"/>
    <property type="molecule type" value="Genomic_DNA"/>
</dbReference>
<protein>
    <submittedName>
        <fullName evidence="1">Uncharacterized protein</fullName>
    </submittedName>
</protein>
<keyword evidence="2" id="KW-1185">Reference proteome</keyword>